<reference evidence="1" key="1">
    <citation type="submission" date="2021-02" db="EMBL/GenBank/DDBJ databases">
        <authorList>
            <person name="Nowell W R."/>
        </authorList>
    </citation>
    <scope>NUCLEOTIDE SEQUENCE</scope>
</reference>
<gene>
    <name evidence="1" type="ORF">RFH988_LOCUS30176</name>
</gene>
<feature type="non-terminal residue" evidence="1">
    <location>
        <position position="1"/>
    </location>
</feature>
<evidence type="ECO:0000313" key="2">
    <source>
        <dbReference type="Proteomes" id="UP000663882"/>
    </source>
</evidence>
<evidence type="ECO:0000313" key="1">
    <source>
        <dbReference type="EMBL" id="CAF1309654.1"/>
    </source>
</evidence>
<organism evidence="1 2">
    <name type="scientific">Rotaria sordida</name>
    <dbReference type="NCBI Taxonomy" id="392033"/>
    <lineage>
        <taxon>Eukaryota</taxon>
        <taxon>Metazoa</taxon>
        <taxon>Spiralia</taxon>
        <taxon>Gnathifera</taxon>
        <taxon>Rotifera</taxon>
        <taxon>Eurotatoria</taxon>
        <taxon>Bdelloidea</taxon>
        <taxon>Philodinida</taxon>
        <taxon>Philodinidae</taxon>
        <taxon>Rotaria</taxon>
    </lineage>
</organism>
<name>A0A815E414_9BILA</name>
<dbReference type="Proteomes" id="UP000663882">
    <property type="component" value="Unassembled WGS sequence"/>
</dbReference>
<dbReference type="EMBL" id="CAJNOO010002968">
    <property type="protein sequence ID" value="CAF1309654.1"/>
    <property type="molecule type" value="Genomic_DNA"/>
</dbReference>
<comment type="caution">
    <text evidence="1">The sequence shown here is derived from an EMBL/GenBank/DDBJ whole genome shotgun (WGS) entry which is preliminary data.</text>
</comment>
<accession>A0A815E414</accession>
<sequence length="13" mass="1327">SSCSSSSLSPDRD</sequence>
<protein>
    <submittedName>
        <fullName evidence="1">Uncharacterized protein</fullName>
    </submittedName>
</protein>
<proteinExistence type="predicted"/>